<keyword evidence="2" id="KW-1185">Reference proteome</keyword>
<gene>
    <name evidence="1" type="ORF">CLO192961_LOCUS245045</name>
</gene>
<protein>
    <submittedName>
        <fullName evidence="1">Uncharacterized protein</fullName>
    </submittedName>
</protein>
<accession>A0ABY6UC45</accession>
<reference evidence="1 2" key="1">
    <citation type="submission" date="2019-06" db="EMBL/GenBank/DDBJ databases">
        <authorList>
            <person name="Broberg M."/>
        </authorList>
    </citation>
    <scope>NUCLEOTIDE SEQUENCE [LARGE SCALE GENOMIC DNA]</scope>
</reference>
<sequence length="135" mass="15593">MTNYRTCFLCGAWVVSGRSPFWGFRYRVLYAVRDECHQARISPVTCLENDVPDGQLYNLVIPWESDFGAEVPRHAVNDDWVKVGYPKTGHPSPDIPVWGFPIHDDCWNILCEDNDHMSQQTHIQALLTYAPRTRI</sequence>
<comment type="caution">
    <text evidence="1">The sequence shown here is derived from an EMBL/GenBank/DDBJ whole genome shotgun (WGS) entry which is preliminary data.</text>
</comment>
<organism evidence="1 2">
    <name type="scientific">Bionectria ochroleuca</name>
    <name type="common">Gliocladium roseum</name>
    <dbReference type="NCBI Taxonomy" id="29856"/>
    <lineage>
        <taxon>Eukaryota</taxon>
        <taxon>Fungi</taxon>
        <taxon>Dikarya</taxon>
        <taxon>Ascomycota</taxon>
        <taxon>Pezizomycotina</taxon>
        <taxon>Sordariomycetes</taxon>
        <taxon>Hypocreomycetidae</taxon>
        <taxon>Hypocreales</taxon>
        <taxon>Bionectriaceae</taxon>
        <taxon>Clonostachys</taxon>
    </lineage>
</organism>
<proteinExistence type="predicted"/>
<evidence type="ECO:0000313" key="2">
    <source>
        <dbReference type="Proteomes" id="UP000766486"/>
    </source>
</evidence>
<evidence type="ECO:0000313" key="1">
    <source>
        <dbReference type="EMBL" id="VUC28728.1"/>
    </source>
</evidence>
<dbReference type="Proteomes" id="UP000766486">
    <property type="component" value="Unassembled WGS sequence"/>
</dbReference>
<dbReference type="EMBL" id="CABFNS010000793">
    <property type="protein sequence ID" value="VUC28728.1"/>
    <property type="molecule type" value="Genomic_DNA"/>
</dbReference>
<name>A0ABY6UC45_BIOOC</name>